<dbReference type="EMBL" id="LT629690">
    <property type="protein sequence ID" value="SDF39942.1"/>
    <property type="molecule type" value="Genomic_DNA"/>
</dbReference>
<evidence type="ECO:0000313" key="1">
    <source>
        <dbReference type="EMBL" id="SDF39942.1"/>
    </source>
</evidence>
<dbReference type="AlphaFoldDB" id="A0A1G7KRU8"/>
<protein>
    <submittedName>
        <fullName evidence="1">Uncharacterized protein</fullName>
    </submittedName>
</protein>
<evidence type="ECO:0000313" key="2">
    <source>
        <dbReference type="Proteomes" id="UP000182427"/>
    </source>
</evidence>
<accession>A0A1G7KRU8</accession>
<keyword evidence="2" id="KW-1185">Reference proteome</keyword>
<organism evidence="1 2">
    <name type="scientific">Terriglobus roseus</name>
    <dbReference type="NCBI Taxonomy" id="392734"/>
    <lineage>
        <taxon>Bacteria</taxon>
        <taxon>Pseudomonadati</taxon>
        <taxon>Acidobacteriota</taxon>
        <taxon>Terriglobia</taxon>
        <taxon>Terriglobales</taxon>
        <taxon>Acidobacteriaceae</taxon>
        <taxon>Terriglobus</taxon>
    </lineage>
</organism>
<reference evidence="1 2" key="1">
    <citation type="submission" date="2016-10" db="EMBL/GenBank/DDBJ databases">
        <authorList>
            <person name="de Groot N.N."/>
        </authorList>
    </citation>
    <scope>NUCLEOTIDE SEQUENCE [LARGE SCALE GENOMIC DNA]</scope>
    <source>
        <strain evidence="1 2">GAS232</strain>
    </source>
</reference>
<sequence>MDAYTQLERYLHLAGDTVWFQQLPASAARQTPYSCGRKFALAEGDLSNAGEHASIPFNHGEARQIYPVTGEWWY</sequence>
<name>A0A1G7KRU8_9BACT</name>
<dbReference type="Proteomes" id="UP000182427">
    <property type="component" value="Chromosome I"/>
</dbReference>
<proteinExistence type="predicted"/>
<gene>
    <name evidence="1" type="ORF">SAMN05444167_2284</name>
</gene>